<dbReference type="Proteomes" id="UP000530660">
    <property type="component" value="Unassembled WGS sequence"/>
</dbReference>
<evidence type="ECO:0000256" key="1">
    <source>
        <dbReference type="SAM" id="MobiDB-lite"/>
    </source>
</evidence>
<protein>
    <submittedName>
        <fullName evidence="2">Uncharacterized protein</fullName>
    </submittedName>
</protein>
<sequence>MERSQPASQPTRWRRNDSGSPSPNDVFGYGLYRWRCGIRLCSRQNWLLWSLITALTLAFYDSWGALRATATEAVRFRGRPPVLLGFPHTLLRAAPTSLELNSKTGICENQTHCLCGVHRVRMLSLYPDSRRPRSVTAQRNAASCVLRPRGARVSYRCACEGTGICRKLGRKSSTQPAALALEDFSSQVLSQRTGYWTTPCNRREGEALELICS</sequence>
<name>A0A7J7IJ93_9RHOD</name>
<keyword evidence="3" id="KW-1185">Reference proteome</keyword>
<comment type="caution">
    <text evidence="2">The sequence shown here is derived from an EMBL/GenBank/DDBJ whole genome shotgun (WGS) entry which is preliminary data.</text>
</comment>
<reference evidence="2 3" key="1">
    <citation type="journal article" date="2020" name="J. Phycol.">
        <title>Comparative genome analysis reveals Cyanidiococcus gen. nov., a new extremophilic red algal genus sister to Cyanidioschyzon (Cyanidioschyzonaceae, Rhodophyta).</title>
        <authorList>
            <person name="Liu S.-L."/>
            <person name="Chiang Y.-R."/>
            <person name="Yoon H.S."/>
            <person name="Fu H.-Y."/>
        </authorList>
    </citation>
    <scope>NUCLEOTIDE SEQUENCE [LARGE SCALE GENOMIC DNA]</scope>
    <source>
        <strain evidence="2 3">THAL066</strain>
    </source>
</reference>
<evidence type="ECO:0000313" key="3">
    <source>
        <dbReference type="Proteomes" id="UP000530660"/>
    </source>
</evidence>
<dbReference type="AlphaFoldDB" id="A0A7J7IJ93"/>
<accession>A0A7J7IJ93</accession>
<gene>
    <name evidence="2" type="ORF">F1559_002974</name>
</gene>
<organism evidence="2 3">
    <name type="scientific">Cyanidiococcus yangmingshanensis</name>
    <dbReference type="NCBI Taxonomy" id="2690220"/>
    <lineage>
        <taxon>Eukaryota</taxon>
        <taxon>Rhodophyta</taxon>
        <taxon>Bangiophyceae</taxon>
        <taxon>Cyanidiales</taxon>
        <taxon>Cyanidiaceae</taxon>
        <taxon>Cyanidiococcus</taxon>
    </lineage>
</organism>
<feature type="compositionally biased region" description="Polar residues" evidence="1">
    <location>
        <begin position="1"/>
        <end position="11"/>
    </location>
</feature>
<dbReference type="EMBL" id="VWRR01000009">
    <property type="protein sequence ID" value="KAF6002759.1"/>
    <property type="molecule type" value="Genomic_DNA"/>
</dbReference>
<evidence type="ECO:0000313" key="2">
    <source>
        <dbReference type="EMBL" id="KAF6002759.1"/>
    </source>
</evidence>
<proteinExistence type="predicted"/>
<feature type="region of interest" description="Disordered" evidence="1">
    <location>
        <begin position="1"/>
        <end position="20"/>
    </location>
</feature>